<evidence type="ECO:0000256" key="2">
    <source>
        <dbReference type="ARBA" id="ARBA00009810"/>
    </source>
</evidence>
<keyword evidence="3 10" id="KW-0813">Transport</keyword>
<dbReference type="InterPro" id="IPR037066">
    <property type="entry name" value="Plug_dom_sf"/>
</dbReference>
<evidence type="ECO:0000256" key="8">
    <source>
        <dbReference type="ARBA" id="ARBA00023170"/>
    </source>
</evidence>
<protein>
    <submittedName>
        <fullName evidence="14">Iron complex outermembrane receptor protein</fullName>
    </submittedName>
</protein>
<dbReference type="EMBL" id="VLKG01000005">
    <property type="protein sequence ID" value="TWH71497.1"/>
    <property type="molecule type" value="Genomic_DNA"/>
</dbReference>
<dbReference type="AlphaFoldDB" id="A0A562IKE9"/>
<evidence type="ECO:0000256" key="3">
    <source>
        <dbReference type="ARBA" id="ARBA00022448"/>
    </source>
</evidence>
<evidence type="ECO:0000256" key="7">
    <source>
        <dbReference type="ARBA" id="ARBA00023136"/>
    </source>
</evidence>
<evidence type="ECO:0000256" key="6">
    <source>
        <dbReference type="ARBA" id="ARBA00023077"/>
    </source>
</evidence>
<evidence type="ECO:0000256" key="1">
    <source>
        <dbReference type="ARBA" id="ARBA00004571"/>
    </source>
</evidence>
<evidence type="ECO:0000313" key="14">
    <source>
        <dbReference type="EMBL" id="TWH71497.1"/>
    </source>
</evidence>
<keyword evidence="7 10" id="KW-0472">Membrane</keyword>
<evidence type="ECO:0000313" key="15">
    <source>
        <dbReference type="Proteomes" id="UP000319627"/>
    </source>
</evidence>
<evidence type="ECO:0000256" key="11">
    <source>
        <dbReference type="RuleBase" id="RU003357"/>
    </source>
</evidence>
<dbReference type="Gene3D" id="2.40.170.20">
    <property type="entry name" value="TonB-dependent receptor, beta-barrel domain"/>
    <property type="match status" value="1"/>
</dbReference>
<dbReference type="Pfam" id="PF07715">
    <property type="entry name" value="Plug"/>
    <property type="match status" value="1"/>
</dbReference>
<evidence type="ECO:0000256" key="9">
    <source>
        <dbReference type="ARBA" id="ARBA00023237"/>
    </source>
</evidence>
<name>A0A562IKE9_9GAMM</name>
<evidence type="ECO:0000259" key="13">
    <source>
        <dbReference type="Pfam" id="PF07715"/>
    </source>
</evidence>
<comment type="similarity">
    <text evidence="2 10 11">Belongs to the TonB-dependent receptor family.</text>
</comment>
<dbReference type="Gene3D" id="2.170.130.10">
    <property type="entry name" value="TonB-dependent receptor, plug domain"/>
    <property type="match status" value="1"/>
</dbReference>
<keyword evidence="9 10" id="KW-0998">Cell outer membrane</keyword>
<accession>A0A562IKE9</accession>
<feature type="domain" description="TonB-dependent receptor plug" evidence="13">
    <location>
        <begin position="91"/>
        <end position="189"/>
    </location>
</feature>
<dbReference type="InterPro" id="IPR039426">
    <property type="entry name" value="TonB-dep_rcpt-like"/>
</dbReference>
<dbReference type="OrthoDB" id="8732650at2"/>
<reference evidence="14 15" key="1">
    <citation type="submission" date="2019-07" db="EMBL/GenBank/DDBJ databases">
        <title>Genomic Encyclopedia of Type Strains, Phase I: the one thousand microbial genomes (KMG-I) project.</title>
        <authorList>
            <person name="Kyrpides N."/>
        </authorList>
    </citation>
    <scope>NUCLEOTIDE SEQUENCE [LARGE SCALE GENOMIC DNA]</scope>
    <source>
        <strain evidence="14 15">DSM 375</strain>
    </source>
</reference>
<evidence type="ECO:0000259" key="12">
    <source>
        <dbReference type="Pfam" id="PF00593"/>
    </source>
</evidence>
<gene>
    <name evidence="14" type="ORF">LX59_01785</name>
</gene>
<keyword evidence="5 10" id="KW-0812">Transmembrane</keyword>
<dbReference type="SUPFAM" id="SSF56935">
    <property type="entry name" value="Porins"/>
    <property type="match status" value="1"/>
</dbReference>
<keyword evidence="15" id="KW-1185">Reference proteome</keyword>
<evidence type="ECO:0000256" key="4">
    <source>
        <dbReference type="ARBA" id="ARBA00022452"/>
    </source>
</evidence>
<organism evidence="14 15">
    <name type="scientific">Azomonas agilis</name>
    <dbReference type="NCBI Taxonomy" id="116849"/>
    <lineage>
        <taxon>Bacteria</taxon>
        <taxon>Pseudomonadati</taxon>
        <taxon>Pseudomonadota</taxon>
        <taxon>Gammaproteobacteria</taxon>
        <taxon>Pseudomonadales</taxon>
        <taxon>Pseudomonadaceae</taxon>
        <taxon>Azomonas</taxon>
    </lineage>
</organism>
<feature type="domain" description="TonB-dependent receptor-like beta-barrel" evidence="12">
    <location>
        <begin position="304"/>
        <end position="704"/>
    </location>
</feature>
<sequence length="733" mass="80978">MGLAQPLPNPHQDYQTREGAAVSSLYRYAQITCIGLLLAPISPVVAEENASEAPLELTETQITSLQAADGSAELGYRVESIQLGPLGNTRLQDTPFSINTVSGDLIQNTQATNTTEALKYVPTVYSNTGASQITPYFTLRGFSASTWNYNMAVDGMRNFDVYQPMEDKERIEVLNGANGFLYGITSPAGMINYSLKRPTAHSLREFTVGTYDKQVYGHLDLGGALTDTLKYRLNVLQSDKGDTNGMDDQSQKRHLYSGALDWQITPDTLLMLDASRSRRNLEHAQALFMTTAHIGIPSAPNASKNWGAPYTGAMDATNRFGIGLETKLNDVFTLRTKARYSRIERSYLLNRQVWQNNDLDYRWRVDSQQEFDTIVKQFNLFLDANLSTGPLKHLFTLGVTRDSYDSGDSGYRGTTYTTVYPGDLHGNTHYRPWSEPPKGTSTSQETHYTTLIFADRISIGDHWTVMIGGTRARVDDRSTSRNSAGAETTTRYDENEFSPAYSISFKPIPELTAYASYVESLQQGLVAGATQANAGQVFSPYVSKQKELGLKASVGGMDLSLAWFYIEDANQNVDTATNVATQDGKAIHKGWEFSATGRLTERLTLTGGFTKLDAWIDRASANERKTPQGVPESMAKLYAEYDLPGSNSVSGLTLTGGISYTEEVPWDAANTLYVNSVTLLDAGLRYRARVYDKDTTWRLTVSNLGDKDYWTTRSGILYLGAPRTLSLSGTVSF</sequence>
<dbReference type="NCBIfam" id="TIGR01783">
    <property type="entry name" value="TonB-siderophor"/>
    <property type="match status" value="1"/>
</dbReference>
<dbReference type="GO" id="GO:0015344">
    <property type="term" value="F:siderophore uptake transmembrane transporter activity"/>
    <property type="evidence" value="ECO:0007669"/>
    <property type="project" value="TreeGrafter"/>
</dbReference>
<proteinExistence type="inferred from homology"/>
<dbReference type="InterPro" id="IPR010105">
    <property type="entry name" value="TonB_sidphr_rcpt"/>
</dbReference>
<keyword evidence="8 14" id="KW-0675">Receptor</keyword>
<dbReference type="GO" id="GO:0009279">
    <property type="term" value="C:cell outer membrane"/>
    <property type="evidence" value="ECO:0007669"/>
    <property type="project" value="UniProtKB-SubCell"/>
</dbReference>
<dbReference type="PROSITE" id="PS52016">
    <property type="entry name" value="TONB_DEPENDENT_REC_3"/>
    <property type="match status" value="1"/>
</dbReference>
<keyword evidence="4 10" id="KW-1134">Transmembrane beta strand</keyword>
<dbReference type="InterPro" id="IPR012910">
    <property type="entry name" value="Plug_dom"/>
</dbReference>
<dbReference type="GO" id="GO:0038023">
    <property type="term" value="F:signaling receptor activity"/>
    <property type="evidence" value="ECO:0007669"/>
    <property type="project" value="InterPro"/>
</dbReference>
<keyword evidence="6 11" id="KW-0798">TonB box</keyword>
<dbReference type="InterPro" id="IPR000531">
    <property type="entry name" value="Beta-barrel_TonB"/>
</dbReference>
<evidence type="ECO:0000256" key="5">
    <source>
        <dbReference type="ARBA" id="ARBA00022692"/>
    </source>
</evidence>
<dbReference type="Proteomes" id="UP000319627">
    <property type="component" value="Unassembled WGS sequence"/>
</dbReference>
<dbReference type="PANTHER" id="PTHR32552:SF82">
    <property type="entry name" value="FCUA PROTEIN"/>
    <property type="match status" value="1"/>
</dbReference>
<dbReference type="PANTHER" id="PTHR32552">
    <property type="entry name" value="FERRICHROME IRON RECEPTOR-RELATED"/>
    <property type="match status" value="1"/>
</dbReference>
<evidence type="ECO:0000256" key="10">
    <source>
        <dbReference type="PROSITE-ProRule" id="PRU01360"/>
    </source>
</evidence>
<dbReference type="InterPro" id="IPR036942">
    <property type="entry name" value="Beta-barrel_TonB_sf"/>
</dbReference>
<comment type="subcellular location">
    <subcellularLocation>
        <location evidence="1 10">Cell outer membrane</location>
        <topology evidence="1 10">Multi-pass membrane protein</topology>
    </subcellularLocation>
</comment>
<dbReference type="Pfam" id="PF00593">
    <property type="entry name" value="TonB_dep_Rec_b-barrel"/>
    <property type="match status" value="1"/>
</dbReference>
<dbReference type="CDD" id="cd01347">
    <property type="entry name" value="ligand_gated_channel"/>
    <property type="match status" value="1"/>
</dbReference>
<dbReference type="GO" id="GO:0015891">
    <property type="term" value="P:siderophore transport"/>
    <property type="evidence" value="ECO:0007669"/>
    <property type="project" value="InterPro"/>
</dbReference>
<comment type="caution">
    <text evidence="14">The sequence shown here is derived from an EMBL/GenBank/DDBJ whole genome shotgun (WGS) entry which is preliminary data.</text>
</comment>